<comment type="caution">
    <text evidence="1">The sequence shown here is derived from an EMBL/GenBank/DDBJ whole genome shotgun (WGS) entry which is preliminary data.</text>
</comment>
<dbReference type="PRINTS" id="PR00413">
    <property type="entry name" value="HADHALOGNASE"/>
</dbReference>
<dbReference type="InterPro" id="IPR051806">
    <property type="entry name" value="HAD-like_SPP"/>
</dbReference>
<dbReference type="AlphaFoldDB" id="A0A4S8QGE5"/>
<dbReference type="InterPro" id="IPR023214">
    <property type="entry name" value="HAD_sf"/>
</dbReference>
<dbReference type="OrthoDB" id="9800058at2"/>
<gene>
    <name evidence="1" type="ORF">FAB82_07495</name>
</gene>
<dbReference type="SFLD" id="SFLDG01129">
    <property type="entry name" value="C1.5:_HAD__Beta-PGM__Phosphata"/>
    <property type="match status" value="1"/>
</dbReference>
<evidence type="ECO:0000313" key="2">
    <source>
        <dbReference type="Proteomes" id="UP000308760"/>
    </source>
</evidence>
<dbReference type="NCBIfam" id="TIGR01509">
    <property type="entry name" value="HAD-SF-IA-v3"/>
    <property type="match status" value="1"/>
</dbReference>
<sequence>MSDETLSAEVVLFDMDGTLVDSTKVVERTWRRFAERHGLDAESILAVSHGRPTAATVARFATQGMHVAAETAVLQAEELDDVDGIVEVPGARALLETLDPERWAVVTSADRELTKRRMGAAGLPMPRILVSADDVTVGKPDPQGYRSAAQILGVDPASAVVFEDAEAGLMAARASGAAPIVVGDYAGPAAEGLTRIPDLRPVRIQREGRGLSVRLIDKL</sequence>
<keyword evidence="2" id="KW-1185">Reference proteome</keyword>
<evidence type="ECO:0000313" key="1">
    <source>
        <dbReference type="EMBL" id="THV42242.1"/>
    </source>
</evidence>
<reference evidence="1 2" key="2">
    <citation type="submission" date="2019-05" db="EMBL/GenBank/DDBJ databases">
        <title>Glycomyces buryatensis sp. nov.</title>
        <authorList>
            <person name="Nikitina E."/>
        </authorList>
    </citation>
    <scope>NUCLEOTIDE SEQUENCE [LARGE SCALE GENOMIC DNA]</scope>
    <source>
        <strain evidence="1 2">18</strain>
    </source>
</reference>
<dbReference type="GO" id="GO:0050308">
    <property type="term" value="F:sugar-phosphatase activity"/>
    <property type="evidence" value="ECO:0007669"/>
    <property type="project" value="TreeGrafter"/>
</dbReference>
<dbReference type="PANTHER" id="PTHR43481">
    <property type="entry name" value="FRUCTOSE-1-PHOSPHATE PHOSPHATASE"/>
    <property type="match status" value="1"/>
</dbReference>
<dbReference type="EMBL" id="STGY01000028">
    <property type="protein sequence ID" value="THV42242.1"/>
    <property type="molecule type" value="Genomic_DNA"/>
</dbReference>
<protein>
    <submittedName>
        <fullName evidence="1">HAD family hydrolase</fullName>
    </submittedName>
</protein>
<organism evidence="1 2">
    <name type="scientific">Glycomyces buryatensis</name>
    <dbReference type="NCBI Taxonomy" id="2570927"/>
    <lineage>
        <taxon>Bacteria</taxon>
        <taxon>Bacillati</taxon>
        <taxon>Actinomycetota</taxon>
        <taxon>Actinomycetes</taxon>
        <taxon>Glycomycetales</taxon>
        <taxon>Glycomycetaceae</taxon>
        <taxon>Glycomyces</taxon>
    </lineage>
</organism>
<dbReference type="SFLD" id="SFLDS00003">
    <property type="entry name" value="Haloacid_Dehalogenase"/>
    <property type="match status" value="1"/>
</dbReference>
<reference evidence="2" key="1">
    <citation type="submission" date="2019-04" db="EMBL/GenBank/DDBJ databases">
        <title>Nocardioides xinjiangensis sp. nov.</title>
        <authorList>
            <person name="Liu S."/>
        </authorList>
    </citation>
    <scope>NUCLEOTIDE SEQUENCE [LARGE SCALE GENOMIC DNA]</scope>
    <source>
        <strain evidence="2">18</strain>
    </source>
</reference>
<dbReference type="PANTHER" id="PTHR43481:SF4">
    <property type="entry name" value="GLYCEROL-1-PHOSPHATE PHOSPHOHYDROLASE 1-RELATED"/>
    <property type="match status" value="1"/>
</dbReference>
<dbReference type="Gene3D" id="3.40.50.1000">
    <property type="entry name" value="HAD superfamily/HAD-like"/>
    <property type="match status" value="1"/>
</dbReference>
<dbReference type="Pfam" id="PF00702">
    <property type="entry name" value="Hydrolase"/>
    <property type="match status" value="1"/>
</dbReference>
<dbReference type="InterPro" id="IPR006439">
    <property type="entry name" value="HAD-SF_hydro_IA"/>
</dbReference>
<accession>A0A4S8QGE5</accession>
<proteinExistence type="predicted"/>
<dbReference type="Proteomes" id="UP000308760">
    <property type="component" value="Unassembled WGS sequence"/>
</dbReference>
<dbReference type="RefSeq" id="WP_136533924.1">
    <property type="nucleotide sequence ID" value="NZ_STGY01000028.1"/>
</dbReference>
<dbReference type="SUPFAM" id="SSF56784">
    <property type="entry name" value="HAD-like"/>
    <property type="match status" value="1"/>
</dbReference>
<dbReference type="InterPro" id="IPR036412">
    <property type="entry name" value="HAD-like_sf"/>
</dbReference>
<dbReference type="Gene3D" id="1.10.150.240">
    <property type="entry name" value="Putative phosphatase, domain 2"/>
    <property type="match status" value="1"/>
</dbReference>
<dbReference type="InterPro" id="IPR023198">
    <property type="entry name" value="PGP-like_dom2"/>
</dbReference>
<name>A0A4S8QGE5_9ACTN</name>
<keyword evidence="1" id="KW-0378">Hydrolase</keyword>